<gene>
    <name evidence="1" type="ORF">F9C07_1646899</name>
</gene>
<keyword evidence="2" id="KW-1185">Reference proteome</keyword>
<proteinExistence type="predicted"/>
<dbReference type="EMBL" id="CP044621">
    <property type="protein sequence ID" value="QRD84064.1"/>
    <property type="molecule type" value="Genomic_DNA"/>
</dbReference>
<dbReference type="Proteomes" id="UP000596276">
    <property type="component" value="Chromosome 5"/>
</dbReference>
<sequence length="129" mass="14905">MSFTLLFLFQCWNLPSLFQRGLGVWTSITFPSHMQLTGHFPQESAIDLHTAERSTIFPFFVFLYLLWICSDQLSGEFLCTCAPTLCLYNNLKLAFPCVAWSIPVLVMTLRIFSDVYERAICFLVLKVVY</sequence>
<dbReference type="AlphaFoldDB" id="A0A7U2MHX6"/>
<organism evidence="1 2">
    <name type="scientific">Aspergillus flavus (strain ATCC 200026 / FGSC A1120 / IAM 13836 / NRRL 3357 / JCM 12722 / SRRC 167)</name>
    <dbReference type="NCBI Taxonomy" id="332952"/>
    <lineage>
        <taxon>Eukaryota</taxon>
        <taxon>Fungi</taxon>
        <taxon>Dikarya</taxon>
        <taxon>Ascomycota</taxon>
        <taxon>Pezizomycotina</taxon>
        <taxon>Eurotiomycetes</taxon>
        <taxon>Eurotiomycetidae</taxon>
        <taxon>Eurotiales</taxon>
        <taxon>Aspergillaceae</taxon>
        <taxon>Aspergillus</taxon>
        <taxon>Aspergillus subgen. Circumdati</taxon>
    </lineage>
</organism>
<accession>A0A7U2MHX6</accession>
<protein>
    <submittedName>
        <fullName evidence="1">Uncharacterized protein</fullName>
    </submittedName>
</protein>
<name>A0A7U2MHX6_ASPFN</name>
<reference evidence="2" key="1">
    <citation type="journal article" date="2021" name="G3 (Bethesda)">
        <title>Chromosome assembled and annotated genome sequence of Aspergillus flavus NRRL 3357.</title>
        <authorList>
            <person name="Skerker J.M."/>
            <person name="Pianalto K.M."/>
            <person name="Mondo S.J."/>
            <person name="Yang K."/>
            <person name="Arkin A.P."/>
            <person name="Keller N.P."/>
            <person name="Grigoriev I.V."/>
            <person name="Louise Glass N.L."/>
        </authorList>
    </citation>
    <scope>NUCLEOTIDE SEQUENCE [LARGE SCALE GENOMIC DNA]</scope>
    <source>
        <strain evidence="2">ATCC 200026 / FGSC A1120 / IAM 13836 / NRRL 3357 / JCM 12722 / SRRC 167</strain>
    </source>
</reference>
<evidence type="ECO:0000313" key="2">
    <source>
        <dbReference type="Proteomes" id="UP000596276"/>
    </source>
</evidence>
<evidence type="ECO:0000313" key="1">
    <source>
        <dbReference type="EMBL" id="QRD84064.1"/>
    </source>
</evidence>
<dbReference type="VEuPathDB" id="FungiDB:F9C07_1646899"/>